<evidence type="ECO:0000256" key="7">
    <source>
        <dbReference type="ARBA" id="ARBA00023002"/>
    </source>
</evidence>
<dbReference type="InterPro" id="IPR002328">
    <property type="entry name" value="ADH_Zn_CS"/>
</dbReference>
<gene>
    <name evidence="12" type="ORF">WQ57_23105</name>
</gene>
<dbReference type="Gene3D" id="3.40.50.720">
    <property type="entry name" value="NAD(P)-binding Rossmann-like Domain"/>
    <property type="match status" value="1"/>
</dbReference>
<comment type="catalytic activity">
    <reaction evidence="9">
        <text>a primary alcohol + NAD(+) = an aldehyde + NADH + H(+)</text>
        <dbReference type="Rhea" id="RHEA:10736"/>
        <dbReference type="ChEBI" id="CHEBI:15378"/>
        <dbReference type="ChEBI" id="CHEBI:15734"/>
        <dbReference type="ChEBI" id="CHEBI:17478"/>
        <dbReference type="ChEBI" id="CHEBI:57540"/>
        <dbReference type="ChEBI" id="CHEBI:57945"/>
        <dbReference type="EC" id="1.1.1.1"/>
    </reaction>
</comment>
<dbReference type="Proteomes" id="UP000034166">
    <property type="component" value="Unassembled WGS sequence"/>
</dbReference>
<evidence type="ECO:0000313" key="12">
    <source>
        <dbReference type="EMBL" id="KKK34439.1"/>
    </source>
</evidence>
<evidence type="ECO:0000259" key="11">
    <source>
        <dbReference type="SMART" id="SM00829"/>
    </source>
</evidence>
<dbReference type="SUPFAM" id="SSF50129">
    <property type="entry name" value="GroES-like"/>
    <property type="match status" value="1"/>
</dbReference>
<dbReference type="EMBL" id="LAYY01000097">
    <property type="protein sequence ID" value="KKK34439.1"/>
    <property type="molecule type" value="Genomic_DNA"/>
</dbReference>
<dbReference type="InterPro" id="IPR011032">
    <property type="entry name" value="GroES-like_sf"/>
</dbReference>
<dbReference type="CDD" id="cd08254">
    <property type="entry name" value="hydroxyacyl_CoA_DH"/>
    <property type="match status" value="1"/>
</dbReference>
<reference evidence="12 13" key="1">
    <citation type="submission" date="2015-04" db="EMBL/GenBank/DDBJ databases">
        <title>Taxonomic description and genome sequence of Bacillus campisalis sp. nov., a novel member of the genus Bacillus isolated from solar saltern.</title>
        <authorList>
            <person name="Mathan Kumar R."/>
            <person name="Kaur G."/>
            <person name="Kumar A."/>
            <person name="Singh N.K."/>
            <person name="Kaur N."/>
            <person name="Kumar N."/>
            <person name="Mayilraj S."/>
        </authorList>
    </citation>
    <scope>NUCLEOTIDE SEQUENCE [LARGE SCALE GENOMIC DNA]</scope>
    <source>
        <strain evidence="12 13">SA2-6</strain>
    </source>
</reference>
<evidence type="ECO:0000256" key="1">
    <source>
        <dbReference type="ARBA" id="ARBA00001947"/>
    </source>
</evidence>
<proteinExistence type="inferred from homology"/>
<comment type="catalytic activity">
    <reaction evidence="8">
        <text>a secondary alcohol + NAD(+) = a ketone + NADH + H(+)</text>
        <dbReference type="Rhea" id="RHEA:10740"/>
        <dbReference type="ChEBI" id="CHEBI:15378"/>
        <dbReference type="ChEBI" id="CHEBI:17087"/>
        <dbReference type="ChEBI" id="CHEBI:35681"/>
        <dbReference type="ChEBI" id="CHEBI:57540"/>
        <dbReference type="ChEBI" id="CHEBI:57945"/>
        <dbReference type="EC" id="1.1.1.1"/>
    </reaction>
</comment>
<dbReference type="EC" id="1.1.1.1" evidence="3"/>
<sequence length="313" mass="32667">MKAWQFTEVNKPLELIEAPEPTPGKDEVKIKVKASGLCHSDVGVIEGVTTPSLGKIPMILGHEIAGVITELGEGVTDFEVGDRVAVRAGADAPGSATDGGYAEFTVSPSKFVVKIPDNVDFISAASATDGGMTSYHALSVTGQVKEGDKVAIVGLGGLGLYGAQIALGLGATVYGVDIKEESRKAAEQMGVKNCVKDVRELADEEIDVVVDFVGYETTLSGSIEAVRPNGRVVLIGLGGSEGKINIFKFVTKSLTMASSIGGTTDDLKAVLELIGNGDVKPLLHQIKFDEISEGLQQLADNKVTGRLVAVIDN</sequence>
<dbReference type="OrthoDB" id="9806940at2"/>
<dbReference type="SMART" id="SM00829">
    <property type="entry name" value="PKS_ER"/>
    <property type="match status" value="1"/>
</dbReference>
<keyword evidence="7" id="KW-0560">Oxidoreductase</keyword>
<dbReference type="InterPro" id="IPR036291">
    <property type="entry name" value="NAD(P)-bd_dom_sf"/>
</dbReference>
<evidence type="ECO:0000256" key="8">
    <source>
        <dbReference type="ARBA" id="ARBA00049164"/>
    </source>
</evidence>
<keyword evidence="5 10" id="KW-0479">Metal-binding</keyword>
<dbReference type="InterPro" id="IPR013154">
    <property type="entry name" value="ADH-like_N"/>
</dbReference>
<dbReference type="PATRIC" id="fig|1408103.3.peg.4984"/>
<keyword evidence="6 10" id="KW-0862">Zinc</keyword>
<organism evidence="12 13">
    <name type="scientific">Mesobacillus campisalis</name>
    <dbReference type="NCBI Taxonomy" id="1408103"/>
    <lineage>
        <taxon>Bacteria</taxon>
        <taxon>Bacillati</taxon>
        <taxon>Bacillota</taxon>
        <taxon>Bacilli</taxon>
        <taxon>Bacillales</taxon>
        <taxon>Bacillaceae</taxon>
        <taxon>Mesobacillus</taxon>
    </lineage>
</organism>
<dbReference type="GO" id="GO:0004022">
    <property type="term" value="F:alcohol dehydrogenase (NAD+) activity"/>
    <property type="evidence" value="ECO:0007669"/>
    <property type="project" value="UniProtKB-EC"/>
</dbReference>
<comment type="cofactor">
    <cofactor evidence="1 10">
        <name>Zn(2+)</name>
        <dbReference type="ChEBI" id="CHEBI:29105"/>
    </cofactor>
</comment>
<comment type="similarity">
    <text evidence="2 10">Belongs to the zinc-containing alcohol dehydrogenase family.</text>
</comment>
<dbReference type="Gene3D" id="3.90.180.10">
    <property type="entry name" value="Medium-chain alcohol dehydrogenases, catalytic domain"/>
    <property type="match status" value="2"/>
</dbReference>
<dbReference type="Pfam" id="PF00107">
    <property type="entry name" value="ADH_zinc_N"/>
    <property type="match status" value="1"/>
</dbReference>
<dbReference type="Pfam" id="PF08240">
    <property type="entry name" value="ADH_N"/>
    <property type="match status" value="1"/>
</dbReference>
<dbReference type="SUPFAM" id="SSF51735">
    <property type="entry name" value="NAD(P)-binding Rossmann-fold domains"/>
    <property type="match status" value="1"/>
</dbReference>
<evidence type="ECO:0000256" key="3">
    <source>
        <dbReference type="ARBA" id="ARBA00013190"/>
    </source>
</evidence>
<dbReference type="AlphaFoldDB" id="A0A0M2SIC1"/>
<evidence type="ECO:0000256" key="4">
    <source>
        <dbReference type="ARBA" id="ARBA00016352"/>
    </source>
</evidence>
<keyword evidence="13" id="KW-1185">Reference proteome</keyword>
<dbReference type="PANTHER" id="PTHR42940:SF8">
    <property type="entry name" value="VACUOLAR PROTEIN SORTING-ASSOCIATED PROTEIN 11"/>
    <property type="match status" value="1"/>
</dbReference>
<dbReference type="InterPro" id="IPR020843">
    <property type="entry name" value="ER"/>
</dbReference>
<evidence type="ECO:0000256" key="10">
    <source>
        <dbReference type="RuleBase" id="RU361277"/>
    </source>
</evidence>
<accession>A0A0M2SIC1</accession>
<dbReference type="PANTHER" id="PTHR42940">
    <property type="entry name" value="ALCOHOL DEHYDROGENASE 1-RELATED"/>
    <property type="match status" value="1"/>
</dbReference>
<dbReference type="RefSeq" id="WP_046525998.1">
    <property type="nucleotide sequence ID" value="NZ_LAYY01000097.1"/>
</dbReference>
<evidence type="ECO:0000256" key="5">
    <source>
        <dbReference type="ARBA" id="ARBA00022723"/>
    </source>
</evidence>
<name>A0A0M2SIC1_9BACI</name>
<evidence type="ECO:0000256" key="2">
    <source>
        <dbReference type="ARBA" id="ARBA00008072"/>
    </source>
</evidence>
<dbReference type="PROSITE" id="PS00059">
    <property type="entry name" value="ADH_ZINC"/>
    <property type="match status" value="1"/>
</dbReference>
<evidence type="ECO:0000313" key="13">
    <source>
        <dbReference type="Proteomes" id="UP000034166"/>
    </source>
</evidence>
<feature type="domain" description="Enoyl reductase (ER)" evidence="11">
    <location>
        <begin position="8"/>
        <end position="309"/>
    </location>
</feature>
<dbReference type="GO" id="GO:0008270">
    <property type="term" value="F:zinc ion binding"/>
    <property type="evidence" value="ECO:0007669"/>
    <property type="project" value="InterPro"/>
</dbReference>
<evidence type="ECO:0000256" key="6">
    <source>
        <dbReference type="ARBA" id="ARBA00022833"/>
    </source>
</evidence>
<comment type="caution">
    <text evidence="12">The sequence shown here is derived from an EMBL/GenBank/DDBJ whole genome shotgun (WGS) entry which is preliminary data.</text>
</comment>
<evidence type="ECO:0000256" key="9">
    <source>
        <dbReference type="ARBA" id="ARBA00049243"/>
    </source>
</evidence>
<dbReference type="InterPro" id="IPR013149">
    <property type="entry name" value="ADH-like_C"/>
</dbReference>
<protein>
    <recommendedName>
        <fullName evidence="4">Alcohol dehydrogenase</fullName>
        <ecNumber evidence="3">1.1.1.1</ecNumber>
    </recommendedName>
</protein>